<evidence type="ECO:0000256" key="11">
    <source>
        <dbReference type="SAM" id="Phobius"/>
    </source>
</evidence>
<dbReference type="Pfam" id="PF03198">
    <property type="entry name" value="Glyco_hydro_72"/>
    <property type="match status" value="1"/>
</dbReference>
<dbReference type="InterPro" id="IPR004886">
    <property type="entry name" value="Glucanosyltransferase"/>
</dbReference>
<evidence type="ECO:0000256" key="10">
    <source>
        <dbReference type="SAM" id="MobiDB-lite"/>
    </source>
</evidence>
<evidence type="ECO:0000256" key="6">
    <source>
        <dbReference type="ARBA" id="ARBA00023136"/>
    </source>
</evidence>
<dbReference type="GO" id="GO:0005886">
    <property type="term" value="C:plasma membrane"/>
    <property type="evidence" value="ECO:0007669"/>
    <property type="project" value="UniProtKB-SubCell"/>
</dbReference>
<feature type="transmembrane region" description="Helical" evidence="11">
    <location>
        <begin position="444"/>
        <end position="464"/>
    </location>
</feature>
<evidence type="ECO:0000313" key="12">
    <source>
        <dbReference type="EMBL" id="KAK3058565.1"/>
    </source>
</evidence>
<comment type="function">
    <text evidence="9">Splits internally a 1,3-beta-glucan molecule and transfers the newly generated reducing end (the donor) to the non-reducing end of another 1,3-beta-glucan molecule (the acceptor) forming a 1,3-beta linkage, resulting in the elongation of 1,3-beta-glucan chains in the cell wall.</text>
</comment>
<evidence type="ECO:0000256" key="4">
    <source>
        <dbReference type="ARBA" id="ARBA00022679"/>
    </source>
</evidence>
<dbReference type="GO" id="GO:0042124">
    <property type="term" value="F:1,3-beta-glucanosyltransferase activity"/>
    <property type="evidence" value="ECO:0007669"/>
    <property type="project" value="TreeGrafter"/>
</dbReference>
<comment type="similarity">
    <text evidence="2 9">Belongs to the glycosyl hydrolase 72 family.</text>
</comment>
<evidence type="ECO:0000256" key="1">
    <source>
        <dbReference type="ARBA" id="ARBA00004609"/>
    </source>
</evidence>
<feature type="region of interest" description="Disordered" evidence="10">
    <location>
        <begin position="386"/>
        <end position="432"/>
    </location>
</feature>
<accession>A0AAJ0GJ18</accession>
<evidence type="ECO:0000256" key="8">
    <source>
        <dbReference type="ARBA" id="ARBA00023288"/>
    </source>
</evidence>
<dbReference type="EMBL" id="JAWDJX010000001">
    <property type="protein sequence ID" value="KAK3058565.1"/>
    <property type="molecule type" value="Genomic_DNA"/>
</dbReference>
<keyword evidence="6 9" id="KW-0472">Membrane</keyword>
<evidence type="ECO:0000256" key="9">
    <source>
        <dbReference type="RuleBase" id="RU361209"/>
    </source>
</evidence>
<organism evidence="12 13">
    <name type="scientific">Extremus antarcticus</name>
    <dbReference type="NCBI Taxonomy" id="702011"/>
    <lineage>
        <taxon>Eukaryota</taxon>
        <taxon>Fungi</taxon>
        <taxon>Dikarya</taxon>
        <taxon>Ascomycota</taxon>
        <taxon>Pezizomycotina</taxon>
        <taxon>Dothideomycetes</taxon>
        <taxon>Dothideomycetidae</taxon>
        <taxon>Mycosphaerellales</taxon>
        <taxon>Extremaceae</taxon>
        <taxon>Extremus</taxon>
    </lineage>
</organism>
<protein>
    <recommendedName>
        <fullName evidence="9">1,3-beta-glucanosyltransferase</fullName>
        <ecNumber evidence="9">2.4.1.-</ecNumber>
    </recommendedName>
</protein>
<feature type="compositionally biased region" description="Low complexity" evidence="10">
    <location>
        <begin position="413"/>
        <end position="432"/>
    </location>
</feature>
<dbReference type="FunFam" id="3.20.20.80:FF:000032">
    <property type="entry name" value="1,3-beta-glucanosyltransferase"/>
    <property type="match status" value="1"/>
</dbReference>
<keyword evidence="11" id="KW-0812">Transmembrane</keyword>
<feature type="signal peptide" evidence="9">
    <location>
        <begin position="1"/>
        <end position="19"/>
    </location>
</feature>
<keyword evidence="8 9" id="KW-0449">Lipoprotein</keyword>
<name>A0AAJ0GJ18_9PEZI</name>
<comment type="caution">
    <text evidence="12">The sequence shown here is derived from an EMBL/GenBank/DDBJ whole genome shotgun (WGS) entry which is preliminary data.</text>
</comment>
<evidence type="ECO:0000313" key="13">
    <source>
        <dbReference type="Proteomes" id="UP001271007"/>
    </source>
</evidence>
<evidence type="ECO:0000256" key="2">
    <source>
        <dbReference type="ARBA" id="ARBA00007528"/>
    </source>
</evidence>
<reference evidence="12" key="1">
    <citation type="submission" date="2023-04" db="EMBL/GenBank/DDBJ databases">
        <title>Black Yeasts Isolated from many extreme environments.</title>
        <authorList>
            <person name="Coleine C."/>
            <person name="Stajich J.E."/>
            <person name="Selbmann L."/>
        </authorList>
    </citation>
    <scope>NUCLEOTIDE SEQUENCE</scope>
    <source>
        <strain evidence="12">CCFEE 5312</strain>
    </source>
</reference>
<dbReference type="Gene3D" id="3.20.20.80">
    <property type="entry name" value="Glycosidases"/>
    <property type="match status" value="1"/>
</dbReference>
<dbReference type="Proteomes" id="UP001271007">
    <property type="component" value="Unassembled WGS sequence"/>
</dbReference>
<keyword evidence="7" id="KW-0325">Glycoprotein</keyword>
<dbReference type="InterPro" id="IPR017853">
    <property type="entry name" value="GH"/>
</dbReference>
<dbReference type="SUPFAM" id="SSF51445">
    <property type="entry name" value="(Trans)glycosidases"/>
    <property type="match status" value="1"/>
</dbReference>
<dbReference type="GO" id="GO:0098552">
    <property type="term" value="C:side of membrane"/>
    <property type="evidence" value="ECO:0007669"/>
    <property type="project" value="UniProtKB-KW"/>
</dbReference>
<dbReference type="PANTHER" id="PTHR31468:SF5">
    <property type="entry name" value="1,3-BETA-GLUCANOSYLTRANSFERASE GAS5"/>
    <property type="match status" value="1"/>
</dbReference>
<dbReference type="AlphaFoldDB" id="A0AAJ0GJ18"/>
<gene>
    <name evidence="12" type="primary">GAS5_1</name>
    <name evidence="12" type="ORF">LTR09_000129</name>
</gene>
<sequence>MKGAFAIAAAAASAVGVSALATPARIEARASKASSGSLPTVTVKGNAFFAGGERFYIRGIDYQPGGSSGAADGSDPLADVRSCTRDIAKFKELGINTVRVYTVDNAKNHDACMKLLDAAGIYLALDVNSPNYSLNREDPAGSYNDVYLQSVFATIDTFAGYTNTLLFFSGNEVINADNNTNCAPYIKATTRDMKQYIDSQGYRKIPVGYSAADVESNRYDLATYMNCGTDDQRSDFFAFNDYSWCDHSTFQISGWDQKVQQYSNYGIPLFLSEYGCIKNDRNFEEISTLYSSQMSSVYSGGLVYEYSEEGSGYGLVTIGSSGVTPKPDFNFLKQQFAKAQVSGDGGYSSSGAASQCPKQSTTWEVKDFLGPDLPAIPQGAVKYMSSGAGKPPGLNGDGSQWATSGASKGTATPGSGSSGVQASSSSTATASGAASPGFRSDASLMPYLVCGATVFFSTFLGAALL</sequence>
<comment type="subcellular location">
    <subcellularLocation>
        <location evidence="1 9">Cell membrane</location>
        <topology evidence="1 9">Lipid-anchor</topology>
        <topology evidence="1 9">GPI-anchor</topology>
    </subcellularLocation>
</comment>
<keyword evidence="4 9" id="KW-0808">Transferase</keyword>
<feature type="chain" id="PRO_5042318344" description="1,3-beta-glucanosyltransferase" evidence="9">
    <location>
        <begin position="20"/>
        <end position="465"/>
    </location>
</feature>
<keyword evidence="5 9" id="KW-0732">Signal</keyword>
<keyword evidence="11" id="KW-1133">Transmembrane helix</keyword>
<dbReference type="GO" id="GO:0031505">
    <property type="term" value="P:fungal-type cell wall organization"/>
    <property type="evidence" value="ECO:0007669"/>
    <property type="project" value="TreeGrafter"/>
</dbReference>
<dbReference type="GO" id="GO:0071970">
    <property type="term" value="P:fungal-type cell wall (1-&gt;3)-beta-D-glucan biosynthetic process"/>
    <property type="evidence" value="ECO:0007669"/>
    <property type="project" value="TreeGrafter"/>
</dbReference>
<keyword evidence="3 9" id="KW-0336">GPI-anchor</keyword>
<proteinExistence type="inferred from homology"/>
<evidence type="ECO:0000256" key="5">
    <source>
        <dbReference type="ARBA" id="ARBA00022729"/>
    </source>
</evidence>
<evidence type="ECO:0000256" key="3">
    <source>
        <dbReference type="ARBA" id="ARBA00022622"/>
    </source>
</evidence>
<keyword evidence="13" id="KW-1185">Reference proteome</keyword>
<feature type="compositionally biased region" description="Polar residues" evidence="10">
    <location>
        <begin position="397"/>
        <end position="412"/>
    </location>
</feature>
<evidence type="ECO:0000256" key="7">
    <source>
        <dbReference type="ARBA" id="ARBA00023180"/>
    </source>
</evidence>
<dbReference type="PANTHER" id="PTHR31468">
    <property type="entry name" value="1,3-BETA-GLUCANOSYLTRANSFERASE GAS1"/>
    <property type="match status" value="1"/>
</dbReference>
<dbReference type="EC" id="2.4.1.-" evidence="9"/>